<dbReference type="RefSeq" id="WP_208650732.1">
    <property type="nucleotide sequence ID" value="NZ_CP036528.1"/>
</dbReference>
<accession>A0A4P6UPW8</accession>
<dbReference type="AlphaFoldDB" id="A0A4P6UPW8"/>
<keyword evidence="1" id="KW-0812">Transmembrane</keyword>
<evidence type="ECO:0000313" key="2">
    <source>
        <dbReference type="EMBL" id="QBK24455.1"/>
    </source>
</evidence>
<name>A0A4P6UPW8_9BACL</name>
<dbReference type="Proteomes" id="UP000291151">
    <property type="component" value="Chromosome"/>
</dbReference>
<dbReference type="Pfam" id="PF16079">
    <property type="entry name" value="Phage_holin_5_2"/>
    <property type="match status" value="1"/>
</dbReference>
<dbReference type="InterPro" id="IPR032111">
    <property type="entry name" value="Clostridium_phage_holin"/>
</dbReference>
<dbReference type="KEGG" id="uth:DKZ56_00080"/>
<reference evidence="2 3" key="1">
    <citation type="submission" date="2019-02" db="EMBL/GenBank/DDBJ databases">
        <title>Ureibacillus thermophilus.</title>
        <authorList>
            <person name="Sunny J.S."/>
            <person name="Natarajan A."/>
            <person name="Saleena L.M."/>
        </authorList>
    </citation>
    <scope>NUCLEOTIDE SEQUENCE [LARGE SCALE GENOMIC DNA]</scope>
    <source>
        <strain evidence="2 3">LM102</strain>
    </source>
</reference>
<keyword evidence="1" id="KW-0472">Membrane</keyword>
<feature type="transmembrane region" description="Helical" evidence="1">
    <location>
        <begin position="41"/>
        <end position="74"/>
    </location>
</feature>
<evidence type="ECO:0000313" key="3">
    <source>
        <dbReference type="Proteomes" id="UP000291151"/>
    </source>
</evidence>
<dbReference type="EMBL" id="CP036528">
    <property type="protein sequence ID" value="QBK24455.1"/>
    <property type="molecule type" value="Genomic_DNA"/>
</dbReference>
<keyword evidence="3" id="KW-1185">Reference proteome</keyword>
<sequence length="96" mass="10710">MDFFILENYIYPESVVVIPVLYLIGLFLNRTPKVPPWVTPWVQVVLGIVFCIGNYGLIVEAVLQGILVAGAAALMKDLFHKANYLEKKGKNGKNNC</sequence>
<gene>
    <name evidence="2" type="ORF">DKZ56_00080</name>
</gene>
<organism evidence="2 3">
    <name type="scientific">Ureibacillus thermophilus</name>
    <dbReference type="NCBI Taxonomy" id="367743"/>
    <lineage>
        <taxon>Bacteria</taxon>
        <taxon>Bacillati</taxon>
        <taxon>Bacillota</taxon>
        <taxon>Bacilli</taxon>
        <taxon>Bacillales</taxon>
        <taxon>Caryophanaceae</taxon>
        <taxon>Ureibacillus</taxon>
    </lineage>
</organism>
<protein>
    <submittedName>
        <fullName evidence="2">Holin</fullName>
    </submittedName>
</protein>
<evidence type="ECO:0000256" key="1">
    <source>
        <dbReference type="SAM" id="Phobius"/>
    </source>
</evidence>
<proteinExistence type="predicted"/>
<feature type="transmembrane region" description="Helical" evidence="1">
    <location>
        <begin position="9"/>
        <end position="29"/>
    </location>
</feature>
<keyword evidence="1" id="KW-1133">Transmembrane helix</keyword>